<dbReference type="EMBL" id="KI894025">
    <property type="protein sequence ID" value="OCF22261.1"/>
    <property type="molecule type" value="Genomic_DNA"/>
</dbReference>
<name>A0A1B9FU20_9TREE</name>
<evidence type="ECO:0000313" key="1">
    <source>
        <dbReference type="EMBL" id="OCF22261.1"/>
    </source>
</evidence>
<protein>
    <submittedName>
        <fullName evidence="1">Uncharacterized protein</fullName>
    </submittedName>
</protein>
<proteinExistence type="predicted"/>
<dbReference type="VEuPathDB" id="FungiDB:I302_07906"/>
<accession>A0A1B9FU20</accession>
<dbReference type="AlphaFoldDB" id="A0A1B9FU20"/>
<dbReference type="PANTHER" id="PTHR39214:SF1">
    <property type="entry name" value="MICROBODY (PEROXISOME) BIOGENESIS PROTEIN PEROXIN 8 (EUROFUNG)"/>
    <property type="match status" value="1"/>
</dbReference>
<gene>
    <name evidence="1" type="ORF">I302_07906</name>
</gene>
<organism evidence="1">
    <name type="scientific">Kwoniella bestiolae CBS 10118</name>
    <dbReference type="NCBI Taxonomy" id="1296100"/>
    <lineage>
        <taxon>Eukaryota</taxon>
        <taxon>Fungi</taxon>
        <taxon>Dikarya</taxon>
        <taxon>Basidiomycota</taxon>
        <taxon>Agaricomycotina</taxon>
        <taxon>Tremellomycetes</taxon>
        <taxon>Tremellales</taxon>
        <taxon>Cryptococcaceae</taxon>
        <taxon>Kwoniella</taxon>
    </lineage>
</organism>
<dbReference type="InterPro" id="IPR055334">
    <property type="entry name" value="PEX8-like"/>
</dbReference>
<reference evidence="1" key="1">
    <citation type="submission" date="2013-07" db="EMBL/GenBank/DDBJ databases">
        <title>The Genome Sequence of Cryptococcus bestiolae CBS10118.</title>
        <authorList>
            <consortium name="The Broad Institute Genome Sequencing Platform"/>
            <person name="Cuomo C."/>
            <person name="Litvintseva A."/>
            <person name="Chen Y."/>
            <person name="Heitman J."/>
            <person name="Sun S."/>
            <person name="Springer D."/>
            <person name="Dromer F."/>
            <person name="Young S.K."/>
            <person name="Zeng Q."/>
            <person name="Gargeya S."/>
            <person name="Fitzgerald M."/>
            <person name="Abouelleil A."/>
            <person name="Alvarado L."/>
            <person name="Berlin A.M."/>
            <person name="Chapman S.B."/>
            <person name="Dewar J."/>
            <person name="Goldberg J."/>
            <person name="Griggs A."/>
            <person name="Gujja S."/>
            <person name="Hansen M."/>
            <person name="Howarth C."/>
            <person name="Imamovic A."/>
            <person name="Larimer J."/>
            <person name="McCowan C."/>
            <person name="Murphy C."/>
            <person name="Pearson M."/>
            <person name="Priest M."/>
            <person name="Roberts A."/>
            <person name="Saif S."/>
            <person name="Shea T."/>
            <person name="Sykes S."/>
            <person name="Wortman J."/>
            <person name="Nusbaum C."/>
            <person name="Birren B."/>
        </authorList>
    </citation>
    <scope>NUCLEOTIDE SEQUENCE [LARGE SCALE GENOMIC DNA]</scope>
    <source>
        <strain evidence="1">CBS 10118</strain>
    </source>
</reference>
<sequence length="602" mass="67104">MSSTAPTPSDLLSILPQFLTTLQSSSPISIPPPTLLGAITHFLSQLDPPHLNEFISTLVSSPSLWSQGGLSTREIRNAIRLSVPARIAKINQETTDVYFKNSRRRRRAIEWLDTWLRALPEEQASAGAGQVQIALLQGLDDVQDMDWGNGRVKLEETVVLSLAEMPEDTTTLHMQGLVGVIPHIALDRLQALDMNTLSAHIERYLYVEMDRFNGSTGEDIPSLSRALARSFEVLHSGGPSSRKCAREKIIRFCVDIGQRAEKLESEWTKHSTISHDNDADPVWLKNKTTFFSFLTVGSTILDILLSHPDTSESYHDLHPPSPVNIAIHLLNTLGSFAYLTDASQGGFENYHKVLYGSLDIISTQGGSEGVTGLFKGVMENERLSHAKVGYVLVLAEELIHLLEKREIDVLLPLAERHVYRPAHKSSFEASHAFLLALLKSSAENLDGNSSQAAFFDALLPNYLNIITKQYTQKLISSDQFRQAFPNIVESSLKRSPSSTQLCLSYLFALPLNSDIRQIRITVAPYIDSAALPAYLEDLAQMILTTERHSEERMDLSKNAFELVVKDLSDENKQVGIDWWLRWRDEFGGRKGGSWVCAESIVS</sequence>
<dbReference type="OrthoDB" id="2357318at2759"/>
<reference evidence="1" key="2">
    <citation type="submission" date="2014-01" db="EMBL/GenBank/DDBJ databases">
        <title>Evolution of pathogenesis and genome organization in the Tremellales.</title>
        <authorList>
            <person name="Cuomo C."/>
            <person name="Litvintseva A."/>
            <person name="Heitman J."/>
            <person name="Chen Y."/>
            <person name="Sun S."/>
            <person name="Springer D."/>
            <person name="Dromer F."/>
            <person name="Young S."/>
            <person name="Zeng Q."/>
            <person name="Chapman S."/>
            <person name="Gujja S."/>
            <person name="Saif S."/>
            <person name="Birren B."/>
        </authorList>
    </citation>
    <scope>NUCLEOTIDE SEQUENCE</scope>
    <source>
        <strain evidence="1">CBS 10118</strain>
    </source>
</reference>
<dbReference type="STRING" id="1296100.A0A1B9FU20"/>
<dbReference type="PANTHER" id="PTHR39214">
    <property type="entry name" value="MICROBODY (PEROXISOME) BIOGENESIS PROTEIN PEROXIN 8 (EUROFUNG)"/>
    <property type="match status" value="1"/>
</dbReference>